<evidence type="ECO:0000256" key="1">
    <source>
        <dbReference type="ARBA" id="ARBA00005189"/>
    </source>
</evidence>
<keyword evidence="3" id="KW-0012">Acyltransferase</keyword>
<proteinExistence type="predicted"/>
<gene>
    <name evidence="6" type="ORF">BSZ37_17855</name>
</gene>
<feature type="region of interest" description="Disordered" evidence="4">
    <location>
        <begin position="188"/>
        <end position="208"/>
    </location>
</feature>
<evidence type="ECO:0000313" key="7">
    <source>
        <dbReference type="Proteomes" id="UP000216339"/>
    </source>
</evidence>
<sequence length="208" mass="21511">MPPSAPRQGHPRWLRALGRWTLRALGWRFVGGFADRPRQVLIGAPHTSNWDGIVGLAAAAACDVGIHVFAKRQLFWGPIGWGLRAFGGVPVERSAPGGLVGRAVAALTAGGPEFVAITPEGTRSAVAHWKTGFHRMAVEAGVPICVVALDWGRKEIGVKGTLVPSGDFDADLAAIGALLAGVEGRHPERATLPPAGTAASAGSGSAVR</sequence>
<keyword evidence="2" id="KW-0808">Transferase</keyword>
<dbReference type="GO" id="GO:0006654">
    <property type="term" value="P:phosphatidic acid biosynthetic process"/>
    <property type="evidence" value="ECO:0007669"/>
    <property type="project" value="TreeGrafter"/>
</dbReference>
<comment type="pathway">
    <text evidence="1">Lipid metabolism.</text>
</comment>
<evidence type="ECO:0000313" key="6">
    <source>
        <dbReference type="EMBL" id="PAP78844.1"/>
    </source>
</evidence>
<reference evidence="6 7" key="1">
    <citation type="submission" date="2016-11" db="EMBL/GenBank/DDBJ databases">
        <title>Study of marine rhodopsin-containing bacteria.</title>
        <authorList>
            <person name="Yoshizawa S."/>
            <person name="Kumagai Y."/>
            <person name="Kogure K."/>
        </authorList>
    </citation>
    <scope>NUCLEOTIDE SEQUENCE [LARGE SCALE GENOMIC DNA]</scope>
    <source>
        <strain evidence="6 7">SAORIC-28</strain>
    </source>
</reference>
<comment type="caution">
    <text evidence="6">The sequence shown here is derived from an EMBL/GenBank/DDBJ whole genome shotgun (WGS) entry which is preliminary data.</text>
</comment>
<dbReference type="SMART" id="SM00563">
    <property type="entry name" value="PlsC"/>
    <property type="match status" value="1"/>
</dbReference>
<dbReference type="Pfam" id="PF01553">
    <property type="entry name" value="Acyltransferase"/>
    <property type="match status" value="1"/>
</dbReference>
<protein>
    <recommendedName>
        <fullName evidence="5">Phospholipid/glycerol acyltransferase domain-containing protein</fullName>
    </recommendedName>
</protein>
<feature type="domain" description="Phospholipid/glycerol acyltransferase" evidence="5">
    <location>
        <begin position="40"/>
        <end position="152"/>
    </location>
</feature>
<name>A0A271J717_9BACT</name>
<feature type="compositionally biased region" description="Low complexity" evidence="4">
    <location>
        <begin position="195"/>
        <end position="208"/>
    </location>
</feature>
<keyword evidence="7" id="KW-1185">Reference proteome</keyword>
<dbReference type="EMBL" id="MQWD01000001">
    <property type="protein sequence ID" value="PAP78844.1"/>
    <property type="molecule type" value="Genomic_DNA"/>
</dbReference>
<evidence type="ECO:0000256" key="4">
    <source>
        <dbReference type="SAM" id="MobiDB-lite"/>
    </source>
</evidence>
<dbReference type="AlphaFoldDB" id="A0A271J717"/>
<accession>A0A271J717</accession>
<dbReference type="GO" id="GO:0003841">
    <property type="term" value="F:1-acylglycerol-3-phosphate O-acyltransferase activity"/>
    <property type="evidence" value="ECO:0007669"/>
    <property type="project" value="TreeGrafter"/>
</dbReference>
<dbReference type="PANTHER" id="PTHR10434">
    <property type="entry name" value="1-ACYL-SN-GLYCEROL-3-PHOSPHATE ACYLTRANSFERASE"/>
    <property type="match status" value="1"/>
</dbReference>
<evidence type="ECO:0000256" key="2">
    <source>
        <dbReference type="ARBA" id="ARBA00022679"/>
    </source>
</evidence>
<dbReference type="Proteomes" id="UP000216339">
    <property type="component" value="Unassembled WGS sequence"/>
</dbReference>
<dbReference type="PANTHER" id="PTHR10434:SF9">
    <property type="entry name" value="PHOSPHOLIPID_GLYCEROL ACYLTRANSFERASE DOMAIN-CONTAINING PROTEIN"/>
    <property type="match status" value="1"/>
</dbReference>
<evidence type="ECO:0000259" key="5">
    <source>
        <dbReference type="SMART" id="SM00563"/>
    </source>
</evidence>
<evidence type="ECO:0000256" key="3">
    <source>
        <dbReference type="ARBA" id="ARBA00023315"/>
    </source>
</evidence>
<organism evidence="6 7">
    <name type="scientific">Rubrivirga marina</name>
    <dbReference type="NCBI Taxonomy" id="1196024"/>
    <lineage>
        <taxon>Bacteria</taxon>
        <taxon>Pseudomonadati</taxon>
        <taxon>Rhodothermota</taxon>
        <taxon>Rhodothermia</taxon>
        <taxon>Rhodothermales</taxon>
        <taxon>Rubricoccaceae</taxon>
        <taxon>Rubrivirga</taxon>
    </lineage>
</organism>
<dbReference type="InterPro" id="IPR002123">
    <property type="entry name" value="Plipid/glycerol_acylTrfase"/>
</dbReference>
<dbReference type="SUPFAM" id="SSF69593">
    <property type="entry name" value="Glycerol-3-phosphate (1)-acyltransferase"/>
    <property type="match status" value="1"/>
</dbReference>